<dbReference type="EMBL" id="JADGJD010000007">
    <property type="protein sequence ID" value="KAJ3057254.1"/>
    <property type="molecule type" value="Genomic_DNA"/>
</dbReference>
<dbReference type="SUPFAM" id="SSF50978">
    <property type="entry name" value="WD40 repeat-like"/>
    <property type="match status" value="2"/>
</dbReference>
<dbReference type="FunFam" id="1.25.40.470:FF:000004">
    <property type="entry name" value="WD repeat-containing protein 35"/>
    <property type="match status" value="1"/>
</dbReference>
<dbReference type="GO" id="GO:0005737">
    <property type="term" value="C:cytoplasm"/>
    <property type="evidence" value="ECO:0007669"/>
    <property type="project" value="UniProtKB-SubCell"/>
</dbReference>
<dbReference type="GO" id="GO:0097730">
    <property type="term" value="C:non-motile cilium"/>
    <property type="evidence" value="ECO:0007669"/>
    <property type="project" value="TreeGrafter"/>
</dbReference>
<dbReference type="InterPro" id="IPR056157">
    <property type="entry name" value="TPR_IFT80_172_dom"/>
</dbReference>
<dbReference type="Proteomes" id="UP001212841">
    <property type="component" value="Unassembled WGS sequence"/>
</dbReference>
<dbReference type="InterPro" id="IPR057979">
    <property type="entry name" value="TPR_IFT121"/>
</dbReference>
<dbReference type="InterPro" id="IPR011990">
    <property type="entry name" value="TPR-like_helical_dom_sf"/>
</dbReference>
<keyword evidence="13" id="KW-1185">Reference proteome</keyword>
<dbReference type="InterPro" id="IPR056158">
    <property type="entry name" value="Beta-prop_IFT121_2nd"/>
</dbReference>
<evidence type="ECO:0000259" key="9">
    <source>
        <dbReference type="Pfam" id="PF23390"/>
    </source>
</evidence>
<dbReference type="PIRSF" id="PIRSF037536">
    <property type="entry name" value="WD_repeat_p35"/>
    <property type="match status" value="1"/>
</dbReference>
<dbReference type="Pfam" id="PF23387">
    <property type="entry name" value="TPR_IFT80_172"/>
    <property type="match status" value="1"/>
</dbReference>
<evidence type="ECO:0000313" key="13">
    <source>
        <dbReference type="Proteomes" id="UP001212841"/>
    </source>
</evidence>
<dbReference type="InterPro" id="IPR001680">
    <property type="entry name" value="WD40_rpt"/>
</dbReference>
<evidence type="ECO:0000259" key="10">
    <source>
        <dbReference type="Pfam" id="PF24797"/>
    </source>
</evidence>
<evidence type="ECO:0000256" key="4">
    <source>
        <dbReference type="ARBA" id="ARBA00022574"/>
    </source>
</evidence>
<organism evidence="12 13">
    <name type="scientific">Rhizophlyctis rosea</name>
    <dbReference type="NCBI Taxonomy" id="64517"/>
    <lineage>
        <taxon>Eukaryota</taxon>
        <taxon>Fungi</taxon>
        <taxon>Fungi incertae sedis</taxon>
        <taxon>Chytridiomycota</taxon>
        <taxon>Chytridiomycota incertae sedis</taxon>
        <taxon>Chytridiomycetes</taxon>
        <taxon>Rhizophlyctidales</taxon>
        <taxon>Rhizophlyctidaceae</taxon>
        <taxon>Rhizophlyctis</taxon>
    </lineage>
</organism>
<evidence type="ECO:0000313" key="12">
    <source>
        <dbReference type="EMBL" id="KAJ3057254.1"/>
    </source>
</evidence>
<dbReference type="Gene3D" id="1.25.40.470">
    <property type="match status" value="1"/>
</dbReference>
<reference evidence="12" key="1">
    <citation type="submission" date="2020-05" db="EMBL/GenBank/DDBJ databases">
        <title>Phylogenomic resolution of chytrid fungi.</title>
        <authorList>
            <person name="Stajich J.E."/>
            <person name="Amses K."/>
            <person name="Simmons R."/>
            <person name="Seto K."/>
            <person name="Myers J."/>
            <person name="Bonds A."/>
            <person name="Quandt C.A."/>
            <person name="Barry K."/>
            <person name="Liu P."/>
            <person name="Grigoriev I."/>
            <person name="Longcore J.E."/>
            <person name="James T.Y."/>
        </authorList>
    </citation>
    <scope>NUCLEOTIDE SEQUENCE</scope>
    <source>
        <strain evidence="12">JEL0318</strain>
    </source>
</reference>
<dbReference type="PANTHER" id="PTHR12764">
    <property type="entry name" value="WD REPEAT DOMAIN-RELATED"/>
    <property type="match status" value="1"/>
</dbReference>
<dbReference type="SUPFAM" id="SSF48452">
    <property type="entry name" value="TPR-like"/>
    <property type="match status" value="1"/>
</dbReference>
<dbReference type="PANTHER" id="PTHR12764:SF5">
    <property type="entry name" value="LD29485P"/>
    <property type="match status" value="1"/>
</dbReference>
<dbReference type="AlphaFoldDB" id="A0AAD5X6J4"/>
<keyword evidence="6" id="KW-0969">Cilium</keyword>
<evidence type="ECO:0000259" key="8">
    <source>
        <dbReference type="Pfam" id="PF23387"/>
    </source>
</evidence>
<dbReference type="InterPro" id="IPR015943">
    <property type="entry name" value="WD40/YVTN_repeat-like_dom_sf"/>
</dbReference>
<dbReference type="InterPro" id="IPR036322">
    <property type="entry name" value="WD40_repeat_dom_sf"/>
</dbReference>
<dbReference type="GO" id="GO:0061512">
    <property type="term" value="P:protein localization to cilium"/>
    <property type="evidence" value="ECO:0007669"/>
    <property type="project" value="TreeGrafter"/>
</dbReference>
<comment type="caution">
    <text evidence="12">The sequence shown here is derived from an EMBL/GenBank/DDBJ whole genome shotgun (WGS) entry which is preliminary data.</text>
</comment>
<feature type="domain" description="IFT121 second beta-propeller" evidence="9">
    <location>
        <begin position="365"/>
        <end position="700"/>
    </location>
</feature>
<keyword evidence="3" id="KW-0963">Cytoplasm</keyword>
<accession>A0AAD5X6J4</accession>
<proteinExistence type="predicted"/>
<dbReference type="SMART" id="SM00320">
    <property type="entry name" value="WD40"/>
    <property type="match status" value="5"/>
</dbReference>
<evidence type="ECO:0000256" key="3">
    <source>
        <dbReference type="ARBA" id="ARBA00022490"/>
    </source>
</evidence>
<dbReference type="GO" id="GO:1905515">
    <property type="term" value="P:non-motile cilium assembly"/>
    <property type="evidence" value="ECO:0007669"/>
    <property type="project" value="TreeGrafter"/>
</dbReference>
<comment type="subcellular location">
    <subcellularLocation>
        <location evidence="1">Cell projection</location>
        <location evidence="1">Cilium</location>
    </subcellularLocation>
    <subcellularLocation>
        <location evidence="2">Cytoplasm</location>
    </subcellularLocation>
</comment>
<evidence type="ECO:0000256" key="6">
    <source>
        <dbReference type="ARBA" id="ARBA00023069"/>
    </source>
</evidence>
<feature type="domain" description="IFT121-like TPR repeats" evidence="11">
    <location>
        <begin position="1048"/>
        <end position="1142"/>
    </location>
</feature>
<dbReference type="InterPro" id="IPR056159">
    <property type="entry name" value="Beta-prop_IFT121_TULP_N"/>
</dbReference>
<evidence type="ECO:0000256" key="1">
    <source>
        <dbReference type="ARBA" id="ARBA00004138"/>
    </source>
</evidence>
<dbReference type="InterPro" id="IPR057361">
    <property type="entry name" value="TPR_WDR35"/>
</dbReference>
<dbReference type="GO" id="GO:0030991">
    <property type="term" value="C:intraciliary transport particle A"/>
    <property type="evidence" value="ECO:0007669"/>
    <property type="project" value="TreeGrafter"/>
</dbReference>
<protein>
    <submittedName>
        <fullName evidence="12">WD repeat-containing protein 35</fullName>
    </submittedName>
</protein>
<dbReference type="GO" id="GO:0035721">
    <property type="term" value="P:intraciliary retrograde transport"/>
    <property type="evidence" value="ECO:0007669"/>
    <property type="project" value="TreeGrafter"/>
</dbReference>
<dbReference type="Pfam" id="PF23390">
    <property type="entry name" value="Beta-prop_WDR35_2nd"/>
    <property type="match status" value="1"/>
</dbReference>
<dbReference type="InterPro" id="IPR017233">
    <property type="entry name" value="WDR35"/>
</dbReference>
<feature type="domain" description="IFT121/TULP4 N-terminal" evidence="10">
    <location>
        <begin position="1"/>
        <end position="360"/>
    </location>
</feature>
<feature type="domain" description="IFT80/172/WDR35 TPR" evidence="8">
    <location>
        <begin position="731"/>
        <end position="819"/>
    </location>
</feature>
<evidence type="ECO:0000256" key="2">
    <source>
        <dbReference type="ARBA" id="ARBA00004496"/>
    </source>
</evidence>
<keyword evidence="5" id="KW-0677">Repeat</keyword>
<keyword evidence="7" id="KW-0966">Cell projection</keyword>
<evidence type="ECO:0000256" key="7">
    <source>
        <dbReference type="ARBA" id="ARBA00023273"/>
    </source>
</evidence>
<dbReference type="Pfam" id="PF25170">
    <property type="entry name" value="TPR_WDR35"/>
    <property type="match status" value="1"/>
</dbReference>
<sequence length="1142" mass="128104">MFVYLSKKIAIPNGVRLRTVAWNNDQGWIACGGEDGLLKVLKLETGSGTTAANGDSGKNPAPGAAAITAAPGGNRRLAEGLAAPSNLSMNQTLEGHNGVVMISTWNYQYRKLTTSDENGLIIVWILYKGIWYEEMINNRNKSLVADMHWNKDGTKICIAYEDGAVIVGSVDGNRLWGKELAKLQLTHIQWSPDGKYILFGVGNGELQLFDNTGNFIVKVPTFCSEGSGHVKLAALSWYHGLNGYVEAHAPCLAICFDNGKIQIMRDDKDQSPLIVDTNMRYPKMQWNHDGSILAVSGVQIVRSAQGEDKEISLVQFFDPFGQYLRSLKVPGKRITSLSWEHSGLRIALAVDSFIYFANVRPDYKWTFFAGDVLAYAFHRPERGETVVTFWNTKSNEKYTKIMHKLIILTSYGDVCLLVTKPEDSNQYVLTVSNAIGTAIETKYVDFEPRTAVIAKTHVFATSPEVVFSWQFRTLTSSKVAALDALRRKDSRERTFHIDSLTVIGENPSDSNLDLTNPKNRRFTTDPIVCIAASDSTFIVARQSGVINHHSLPSLTLESKYTVPFRAAIIALNCNSTRMAITDVSGVLKLFDLDVHGSASLVVAGAMAGSGISKKKDDFGKLVDFERKDVWDIKWANDDPELFAIMEKTRMYILRALNPEEPITCSGYICNFTNLQIKAVLLDEVMREPEAPSKELLVTMETKSLRDTRNILTQVGLPDALQFVEDNPHPRLWRLVAEAALGQLEFEVAQKAFVRCADYIGLQVVKRLQKLDDKLKQKAEVYAYLGQIEQAERMYLEADRKDLAIDLRMRLGDWFRVVQLIKSGGGGDDALLENAWSSIGDFYYERQKWSQAVTYYAQGRNMDRLVELYYNLEDYDNLERLMESIMNNPHLLKDVAGKFVSVGMCDQAVKAYAACGEMKEAIEACVHLNQWNMAVELAQKHKIREIGDLLSQYAKQLLERDKVFVAIELYRKANFCQQSAKLLYELTKSAATTSDPVRTKKLYVLAALEVERYHALTKAGKGGSEKATAALDALLTEDRTNPLDSKILDTAWRGAEAYHFYLLAQKQYYHGDFDDAVRTAQHLVDYEDILSPEVIYSLIALVSFHAKRFGVCSRAFIKLEAMPGIPPEKLDQFEAMSLSIFTR</sequence>
<evidence type="ECO:0000256" key="5">
    <source>
        <dbReference type="ARBA" id="ARBA00022737"/>
    </source>
</evidence>
<evidence type="ECO:0000259" key="11">
    <source>
        <dbReference type="Pfam" id="PF25768"/>
    </source>
</evidence>
<dbReference type="InterPro" id="IPR039857">
    <property type="entry name" value="Ift122/121"/>
</dbReference>
<dbReference type="Gene3D" id="2.130.10.10">
    <property type="entry name" value="YVTN repeat-like/Quinoprotein amine dehydrogenase"/>
    <property type="match status" value="1"/>
</dbReference>
<keyword evidence="4" id="KW-0853">WD repeat</keyword>
<dbReference type="Pfam" id="PF24797">
    <property type="entry name" value="Beta-prop_WDR35_TULP_N"/>
    <property type="match status" value="1"/>
</dbReference>
<dbReference type="Pfam" id="PF25768">
    <property type="entry name" value="TPR_IFT121"/>
    <property type="match status" value="1"/>
</dbReference>
<gene>
    <name evidence="12" type="primary">WDR35</name>
    <name evidence="12" type="ORF">HK097_009913</name>
</gene>
<name>A0AAD5X6J4_9FUNG</name>